<evidence type="ECO:0000313" key="1">
    <source>
        <dbReference type="EMBL" id="CAB4865458.1"/>
    </source>
</evidence>
<reference evidence="1" key="1">
    <citation type="submission" date="2020-05" db="EMBL/GenBank/DDBJ databases">
        <authorList>
            <person name="Chiriac C."/>
            <person name="Salcher M."/>
            <person name="Ghai R."/>
            <person name="Kavagutti S V."/>
        </authorList>
    </citation>
    <scope>NUCLEOTIDE SEQUENCE</scope>
</reference>
<dbReference type="AlphaFoldDB" id="A0A6J7D8G7"/>
<dbReference type="EMBL" id="CAFBLU010000004">
    <property type="protein sequence ID" value="CAB4865458.1"/>
    <property type="molecule type" value="Genomic_DNA"/>
</dbReference>
<gene>
    <name evidence="1" type="ORF">UFOPK3444_00425</name>
</gene>
<proteinExistence type="predicted"/>
<organism evidence="1">
    <name type="scientific">freshwater metagenome</name>
    <dbReference type="NCBI Taxonomy" id="449393"/>
    <lineage>
        <taxon>unclassified sequences</taxon>
        <taxon>metagenomes</taxon>
        <taxon>ecological metagenomes</taxon>
    </lineage>
</organism>
<protein>
    <submittedName>
        <fullName evidence="1">Unannotated protein</fullName>
    </submittedName>
</protein>
<name>A0A6J7D8G7_9ZZZZ</name>
<accession>A0A6J7D8G7</accession>
<sequence length="125" mass="13637">MQIPAGAQNNREYLIWSTESFPKMVNGRSTHAPTSYKTLIKLAAAFPAPNAIAALKETGIRSLVIHTEFSDQRDGFIVAGRLRKGPEYVSPSWSQALTVQAPVASGITRTLKRPLIIFTFPKPAG</sequence>